<comment type="subcellular location">
    <subcellularLocation>
        <location evidence="1">Cell membrane</location>
        <topology evidence="1">Multi-pass membrane protein</topology>
    </subcellularLocation>
</comment>
<dbReference type="OrthoDB" id="46860at2759"/>
<keyword evidence="10" id="KW-1185">Reference proteome</keyword>
<keyword evidence="5 7" id="KW-0472">Membrane</keyword>
<keyword evidence="2" id="KW-1003">Cell membrane</keyword>
<dbReference type="Pfam" id="PF03458">
    <property type="entry name" value="Gly_transporter"/>
    <property type="match status" value="2"/>
</dbReference>
<evidence type="ECO:0000313" key="10">
    <source>
        <dbReference type="Proteomes" id="UP000693970"/>
    </source>
</evidence>
<dbReference type="InterPro" id="IPR005115">
    <property type="entry name" value="Gly_transporter"/>
</dbReference>
<organism evidence="9 10">
    <name type="scientific">Nitzschia inconspicua</name>
    <dbReference type="NCBI Taxonomy" id="303405"/>
    <lineage>
        <taxon>Eukaryota</taxon>
        <taxon>Sar</taxon>
        <taxon>Stramenopiles</taxon>
        <taxon>Ochrophyta</taxon>
        <taxon>Bacillariophyta</taxon>
        <taxon>Bacillariophyceae</taxon>
        <taxon>Bacillariophycidae</taxon>
        <taxon>Bacillariales</taxon>
        <taxon>Bacillariaceae</taxon>
        <taxon>Nitzschia</taxon>
    </lineage>
</organism>
<dbReference type="PANTHER" id="PTHR30506">
    <property type="entry name" value="INNER MEMBRANE PROTEIN"/>
    <property type="match status" value="1"/>
</dbReference>
<dbReference type="PROSITE" id="PS00018">
    <property type="entry name" value="EF_HAND_1"/>
    <property type="match status" value="1"/>
</dbReference>
<reference evidence="9" key="2">
    <citation type="submission" date="2021-04" db="EMBL/GenBank/DDBJ databases">
        <authorList>
            <person name="Podell S."/>
        </authorList>
    </citation>
    <scope>NUCLEOTIDE SEQUENCE</scope>
    <source>
        <strain evidence="9">Hildebrandi</strain>
    </source>
</reference>
<evidence type="ECO:0000256" key="6">
    <source>
        <dbReference type="SAM" id="MobiDB-lite"/>
    </source>
</evidence>
<dbReference type="Proteomes" id="UP000693970">
    <property type="component" value="Unassembled WGS sequence"/>
</dbReference>
<feature type="compositionally biased region" description="Low complexity" evidence="6">
    <location>
        <begin position="50"/>
        <end position="66"/>
    </location>
</feature>
<evidence type="ECO:0000256" key="7">
    <source>
        <dbReference type="SAM" id="Phobius"/>
    </source>
</evidence>
<evidence type="ECO:0000256" key="2">
    <source>
        <dbReference type="ARBA" id="ARBA00022475"/>
    </source>
</evidence>
<dbReference type="EMBL" id="JAGRRH010000015">
    <property type="protein sequence ID" value="KAG7356773.1"/>
    <property type="molecule type" value="Genomic_DNA"/>
</dbReference>
<proteinExistence type="predicted"/>
<evidence type="ECO:0000256" key="4">
    <source>
        <dbReference type="ARBA" id="ARBA00022989"/>
    </source>
</evidence>
<evidence type="ECO:0000256" key="3">
    <source>
        <dbReference type="ARBA" id="ARBA00022692"/>
    </source>
</evidence>
<gene>
    <name evidence="9" type="ORF">IV203_001459</name>
</gene>
<evidence type="ECO:0000256" key="1">
    <source>
        <dbReference type="ARBA" id="ARBA00004651"/>
    </source>
</evidence>
<accession>A0A9K3PRM6</accession>
<dbReference type="PANTHER" id="PTHR30506:SF3">
    <property type="entry name" value="UPF0126 INNER MEMBRANE PROTEIN YADS-RELATED"/>
    <property type="match status" value="1"/>
</dbReference>
<keyword evidence="3 7" id="KW-0812">Transmembrane</keyword>
<feature type="region of interest" description="Disordered" evidence="6">
    <location>
        <begin position="47"/>
        <end position="67"/>
    </location>
</feature>
<comment type="caution">
    <text evidence="9">The sequence shown here is derived from an EMBL/GenBank/DDBJ whole genome shotgun (WGS) entry which is preliminary data.</text>
</comment>
<protein>
    <submittedName>
        <fullName evidence="9">UPF0126 domain containing protein</fullName>
    </submittedName>
</protein>
<feature type="transmembrane region" description="Helical" evidence="7">
    <location>
        <begin position="378"/>
        <end position="397"/>
    </location>
</feature>
<evidence type="ECO:0000313" key="9">
    <source>
        <dbReference type="EMBL" id="KAG7356773.1"/>
    </source>
</evidence>
<dbReference type="GO" id="GO:0005886">
    <property type="term" value="C:plasma membrane"/>
    <property type="evidence" value="ECO:0007669"/>
    <property type="project" value="UniProtKB-SubCell"/>
</dbReference>
<keyword evidence="4 7" id="KW-1133">Transmembrane helix</keyword>
<dbReference type="InterPro" id="IPR018247">
    <property type="entry name" value="EF_Hand_1_Ca_BS"/>
</dbReference>
<feature type="domain" description="Glycine transporter" evidence="8">
    <location>
        <begin position="327"/>
        <end position="397"/>
    </location>
</feature>
<name>A0A9K3PRM6_9STRA</name>
<feature type="transmembrane region" description="Helical" evidence="7">
    <location>
        <begin position="351"/>
        <end position="371"/>
    </location>
</feature>
<evidence type="ECO:0000256" key="5">
    <source>
        <dbReference type="ARBA" id="ARBA00023136"/>
    </source>
</evidence>
<feature type="domain" description="Glycine transporter" evidence="8">
    <location>
        <begin position="153"/>
        <end position="233"/>
    </location>
</feature>
<reference evidence="9" key="1">
    <citation type="journal article" date="2021" name="Sci. Rep.">
        <title>Diploid genomic architecture of Nitzschia inconspicua, an elite biomass production diatom.</title>
        <authorList>
            <person name="Oliver A."/>
            <person name="Podell S."/>
            <person name="Pinowska A."/>
            <person name="Traller J.C."/>
            <person name="Smith S.R."/>
            <person name="McClure R."/>
            <person name="Beliaev A."/>
            <person name="Bohutskyi P."/>
            <person name="Hill E.A."/>
            <person name="Rabines A."/>
            <person name="Zheng H."/>
            <person name="Allen L.Z."/>
            <person name="Kuo A."/>
            <person name="Grigoriev I.V."/>
            <person name="Allen A.E."/>
            <person name="Hazlebeck D."/>
            <person name="Allen E.E."/>
        </authorList>
    </citation>
    <scope>NUCLEOTIDE SEQUENCE</scope>
    <source>
        <strain evidence="9">Hildebrandi</strain>
    </source>
</reference>
<sequence>MLKSVAHIVTPKGRLGSFVLSSCRLAQCYPRSSTSIFHYAARRPQRRHVNLPPSNNNNSASISMPSKQSSYMKTKSVSIEEMVAKLDVRLTQAELEMLRKKLDRNHNGVVSKAELAYAGHKARDERSARELCLSVVEQPVGRLDHIGTKVIRFLDFTGTALFSAAATLAAGDVGMNMIGCCLVGCVGALGGGTLNNVFYGATILGKNSAVFWCKDWRYVAVAVTASLFTFFAWPAYVTNKSEHYLTQVFGKDNLNADGGCGKRAFVDACYRDKNLLKTCKKAMPLARPANPEHYFDILVADGSTSIHHEHLKALVQKSFENSLESYVLDTAAMAAFTVSAVHGAIGMGVHPVVAATSGITMCFGGIFRDIFCQRDLSIAGQSYAFCTGAGAIMYVSLRELALRGFRLSLIARVCLSAGTTITLRAWEYYRGEPLLSPMHGKKEAKAKAKIRRIQTVVNVQ</sequence>
<feature type="transmembrane region" description="Helical" evidence="7">
    <location>
        <begin position="216"/>
        <end position="237"/>
    </location>
</feature>
<evidence type="ECO:0000259" key="8">
    <source>
        <dbReference type="Pfam" id="PF03458"/>
    </source>
</evidence>
<dbReference type="AlphaFoldDB" id="A0A9K3PRM6"/>